<evidence type="ECO:0000256" key="6">
    <source>
        <dbReference type="ARBA" id="ARBA00022857"/>
    </source>
</evidence>
<evidence type="ECO:0000256" key="3">
    <source>
        <dbReference type="ARBA" id="ARBA00010139"/>
    </source>
</evidence>
<comment type="similarity">
    <text evidence="3">Belongs to the FAD-binding monooxygenase family.</text>
</comment>
<keyword evidence="9" id="KW-1185">Reference proteome</keyword>
<protein>
    <recommendedName>
        <fullName evidence="10">FAD/NAD(P)-binding domain-containing protein</fullName>
    </recommendedName>
</protein>
<accession>A0AA39CYB2</accession>
<dbReference type="InterPro" id="IPR050775">
    <property type="entry name" value="FAD-binding_Monooxygenases"/>
</dbReference>
<reference evidence="8" key="1">
    <citation type="submission" date="2022-10" db="EMBL/GenBank/DDBJ databases">
        <title>Culturing micro-colonial fungi from biological soil crusts in the Mojave desert and describing Neophaeococcomyces mojavensis, and introducing the new genera and species Taxawa tesnikishii.</title>
        <authorList>
            <person name="Kurbessoian T."/>
            <person name="Stajich J.E."/>
        </authorList>
    </citation>
    <scope>NUCLEOTIDE SEQUENCE</scope>
    <source>
        <strain evidence="8">TK_35</strain>
    </source>
</reference>
<evidence type="ECO:0000256" key="5">
    <source>
        <dbReference type="ARBA" id="ARBA00022827"/>
    </source>
</evidence>
<dbReference type="Pfam" id="PF13450">
    <property type="entry name" value="NAD_binding_8"/>
    <property type="match status" value="1"/>
</dbReference>
<keyword evidence="7" id="KW-0560">Oxidoreductase</keyword>
<keyword evidence="5" id="KW-0274">FAD</keyword>
<dbReference type="AlphaFoldDB" id="A0AA39CYB2"/>
<proteinExistence type="inferred from homology"/>
<dbReference type="GO" id="GO:0016491">
    <property type="term" value="F:oxidoreductase activity"/>
    <property type="evidence" value="ECO:0007669"/>
    <property type="project" value="UniProtKB-KW"/>
</dbReference>
<comment type="caution">
    <text evidence="8">The sequence shown here is derived from an EMBL/GenBank/DDBJ whole genome shotgun (WGS) entry which is preliminary data.</text>
</comment>
<dbReference type="Gene3D" id="3.50.50.60">
    <property type="entry name" value="FAD/NAD(P)-binding domain"/>
    <property type="match status" value="2"/>
</dbReference>
<dbReference type="InterPro" id="IPR036188">
    <property type="entry name" value="FAD/NAD-bd_sf"/>
</dbReference>
<evidence type="ECO:0000256" key="4">
    <source>
        <dbReference type="ARBA" id="ARBA00022630"/>
    </source>
</evidence>
<organism evidence="8 9">
    <name type="scientific">Knufia peltigerae</name>
    <dbReference type="NCBI Taxonomy" id="1002370"/>
    <lineage>
        <taxon>Eukaryota</taxon>
        <taxon>Fungi</taxon>
        <taxon>Dikarya</taxon>
        <taxon>Ascomycota</taxon>
        <taxon>Pezizomycotina</taxon>
        <taxon>Eurotiomycetes</taxon>
        <taxon>Chaetothyriomycetidae</taxon>
        <taxon>Chaetothyriales</taxon>
        <taxon>Trichomeriaceae</taxon>
        <taxon>Knufia</taxon>
    </lineage>
</organism>
<dbReference type="PANTHER" id="PTHR43098">
    <property type="entry name" value="L-ORNITHINE N(5)-MONOOXYGENASE-RELATED"/>
    <property type="match status" value="1"/>
</dbReference>
<comment type="cofactor">
    <cofactor evidence="1">
        <name>FAD</name>
        <dbReference type="ChEBI" id="CHEBI:57692"/>
    </cofactor>
</comment>
<dbReference type="PANTHER" id="PTHR43098:SF2">
    <property type="entry name" value="FAD-BINDING MONOOXYGENASE AUSB-RELATED"/>
    <property type="match status" value="1"/>
</dbReference>
<comment type="pathway">
    <text evidence="2">Secondary metabolite biosynthesis; terpenoid biosynthesis.</text>
</comment>
<name>A0AA39CYB2_9EURO</name>
<keyword evidence="4" id="KW-0285">Flavoprotein</keyword>
<evidence type="ECO:0008006" key="10">
    <source>
        <dbReference type="Google" id="ProtNLM"/>
    </source>
</evidence>
<evidence type="ECO:0000256" key="7">
    <source>
        <dbReference type="ARBA" id="ARBA00023002"/>
    </source>
</evidence>
<keyword evidence="6" id="KW-0521">NADP</keyword>
<evidence type="ECO:0000313" key="9">
    <source>
        <dbReference type="Proteomes" id="UP001172681"/>
    </source>
</evidence>
<evidence type="ECO:0000256" key="2">
    <source>
        <dbReference type="ARBA" id="ARBA00004721"/>
    </source>
</evidence>
<dbReference type="EMBL" id="JAPDRN010000032">
    <property type="protein sequence ID" value="KAJ9635712.1"/>
    <property type="molecule type" value="Genomic_DNA"/>
</dbReference>
<sequence>MSEFAAVAPWLKDTIQMQTNGRVRADQEILHKYEEERLKRLRNDGNAQYIDPSLHPKLHQFQQDVWAQNLPNPGLEKAQNRDKYKVVLFGAGFGGLSTAARLKQAGIEDVAILDIAGGFGGTWYWNRYPGLMCDVESYIYMPLLEETGYIPKHKYSSGHELRHYAELLADTFQLRDRAIFRVKVETVKWDDQNNHYVVDLTRLDGKGSLQILADFIVSNCGAINLPKMPDLPGMLDFAGHSFHTSRWDYSYTGGTPENPDLTNLQNKRVGIIGTGATAIQAVPHLGKWAKELYVFQRTPSAVDVRNNHATDPEWFKKEVAGSGPGWQLRRQENFNLHVADVDLDVDLVADAWTKMRTFSYVVGTPKIDRRKDFLSFLAEAQAQDLPRQERIRQRVEDIVKDKSTAEKLKPWYSGWCKRPCFHDEYLQTFNRQNVLLVDTDGKGVDKITAKGVVVAGKEYPLDVLIFGTGYWIKGGESPCGKANFKAYGRGGVSMDDKWAEKITTLHGLITDGFPNYFFPGPNQSGAAANMVYGMATFADHLSYILNEAYRKSSGRRVLIEGEPDAMEDWSQQVVSKAAAFAALGACTPGYLNGEGAVGKPLSPEVMTKAARASLWGEGVQSYIDIVTKWRANGDLKGLKITPLATT</sequence>
<gene>
    <name evidence="8" type="ORF">H2204_005672</name>
</gene>
<evidence type="ECO:0000313" key="8">
    <source>
        <dbReference type="EMBL" id="KAJ9635712.1"/>
    </source>
</evidence>
<dbReference type="SUPFAM" id="SSF51905">
    <property type="entry name" value="FAD/NAD(P)-binding domain"/>
    <property type="match status" value="3"/>
</dbReference>
<dbReference type="Proteomes" id="UP001172681">
    <property type="component" value="Unassembled WGS sequence"/>
</dbReference>
<evidence type="ECO:0000256" key="1">
    <source>
        <dbReference type="ARBA" id="ARBA00001974"/>
    </source>
</evidence>